<proteinExistence type="predicted"/>
<accession>A0A0F9KNM0</accession>
<evidence type="ECO:0000313" key="2">
    <source>
        <dbReference type="EMBL" id="KKM83548.1"/>
    </source>
</evidence>
<gene>
    <name evidence="2" type="ORF">LCGC14_1308240</name>
</gene>
<dbReference type="AlphaFoldDB" id="A0A0F9KNM0"/>
<feature type="region of interest" description="Disordered" evidence="1">
    <location>
        <begin position="165"/>
        <end position="203"/>
    </location>
</feature>
<protein>
    <submittedName>
        <fullName evidence="2">Uncharacterized protein</fullName>
    </submittedName>
</protein>
<reference evidence="2" key="1">
    <citation type="journal article" date="2015" name="Nature">
        <title>Complex archaea that bridge the gap between prokaryotes and eukaryotes.</title>
        <authorList>
            <person name="Spang A."/>
            <person name="Saw J.H."/>
            <person name="Jorgensen S.L."/>
            <person name="Zaremba-Niedzwiedzka K."/>
            <person name="Martijn J."/>
            <person name="Lind A.E."/>
            <person name="van Eijk R."/>
            <person name="Schleper C."/>
            <person name="Guy L."/>
            <person name="Ettema T.J."/>
        </authorList>
    </citation>
    <scope>NUCLEOTIDE SEQUENCE</scope>
</reference>
<dbReference type="EMBL" id="LAZR01007697">
    <property type="protein sequence ID" value="KKM83548.1"/>
    <property type="molecule type" value="Genomic_DNA"/>
</dbReference>
<sequence>MNQNGRNMSLHRLAKQITLCNGGVDVWYLPYDPAIQQVIYRQIKASRPCGDDEYEPLELEIAALNKQKSTPINLARIDELVTEIVEIKARYGNTWLGSFVYVDSCIVDVQLLDDENLDALAVDCYWQGRKGDDPLGNFDLFCQIMDADLIRELYAAYSDTRAKLPSAPIETQEDAPPKDNPLEQSGSQVKKGKRGKKPIAETL</sequence>
<comment type="caution">
    <text evidence="2">The sequence shown here is derived from an EMBL/GenBank/DDBJ whole genome shotgun (WGS) entry which is preliminary data.</text>
</comment>
<organism evidence="2">
    <name type="scientific">marine sediment metagenome</name>
    <dbReference type="NCBI Taxonomy" id="412755"/>
    <lineage>
        <taxon>unclassified sequences</taxon>
        <taxon>metagenomes</taxon>
        <taxon>ecological metagenomes</taxon>
    </lineage>
</organism>
<evidence type="ECO:0000256" key="1">
    <source>
        <dbReference type="SAM" id="MobiDB-lite"/>
    </source>
</evidence>
<name>A0A0F9KNM0_9ZZZZ</name>